<protein>
    <submittedName>
        <fullName evidence="2">Endonuclease domain-containing protein</fullName>
    </submittedName>
</protein>
<organism evidence="2 3">
    <name type="scientific">Effusibacillus consociatus</name>
    <dbReference type="NCBI Taxonomy" id="1117041"/>
    <lineage>
        <taxon>Bacteria</taxon>
        <taxon>Bacillati</taxon>
        <taxon>Bacillota</taxon>
        <taxon>Bacilli</taxon>
        <taxon>Bacillales</taxon>
        <taxon>Alicyclobacillaceae</taxon>
        <taxon>Effusibacillus</taxon>
    </lineage>
</organism>
<name>A0ABV9Q4H1_9BACL</name>
<dbReference type="GO" id="GO:0004519">
    <property type="term" value="F:endonuclease activity"/>
    <property type="evidence" value="ECO:0007669"/>
    <property type="project" value="UniProtKB-KW"/>
</dbReference>
<gene>
    <name evidence="2" type="ORF">ACFO8Q_15320</name>
</gene>
<accession>A0ABV9Q4H1</accession>
<dbReference type="RefSeq" id="WP_380026659.1">
    <property type="nucleotide sequence ID" value="NZ_JBHSHC010000112.1"/>
</dbReference>
<dbReference type="Gene3D" id="3.40.960.10">
    <property type="entry name" value="VSR Endonuclease"/>
    <property type="match status" value="1"/>
</dbReference>
<feature type="domain" description="DUF559" evidence="1">
    <location>
        <begin position="69"/>
        <end position="153"/>
    </location>
</feature>
<dbReference type="Proteomes" id="UP001596002">
    <property type="component" value="Unassembled WGS sequence"/>
</dbReference>
<comment type="caution">
    <text evidence="2">The sequence shown here is derived from an EMBL/GenBank/DDBJ whole genome shotgun (WGS) entry which is preliminary data.</text>
</comment>
<sequence>MSSYFSRLLQQEMERIGELDPKVSDMLNDLVMFYKWTLYSQLQGCESPIEQLMVLALMEEVRCNPDLPLWFEKQVQIGDYRVDFMLHIVDRSEYPVKKIASVIVECDGHDFHEKTKDQAKRDKPRDRFLQSEGFAVLRFAGSEIWKSPYTCAREAVNILCRKVFGHDWYHKSDLQPD</sequence>
<dbReference type="InterPro" id="IPR007569">
    <property type="entry name" value="DUF559"/>
</dbReference>
<evidence type="ECO:0000313" key="2">
    <source>
        <dbReference type="EMBL" id="MFC4768714.1"/>
    </source>
</evidence>
<dbReference type="InterPro" id="IPR011335">
    <property type="entry name" value="Restrct_endonuc-II-like"/>
</dbReference>
<dbReference type="SUPFAM" id="SSF52980">
    <property type="entry name" value="Restriction endonuclease-like"/>
    <property type="match status" value="1"/>
</dbReference>
<keyword evidence="2" id="KW-0378">Hydrolase</keyword>
<evidence type="ECO:0000313" key="3">
    <source>
        <dbReference type="Proteomes" id="UP001596002"/>
    </source>
</evidence>
<keyword evidence="2" id="KW-0540">Nuclease</keyword>
<evidence type="ECO:0000259" key="1">
    <source>
        <dbReference type="Pfam" id="PF04480"/>
    </source>
</evidence>
<keyword evidence="3" id="KW-1185">Reference proteome</keyword>
<keyword evidence="2" id="KW-0255">Endonuclease</keyword>
<reference evidence="3" key="1">
    <citation type="journal article" date="2019" name="Int. J. Syst. Evol. Microbiol.">
        <title>The Global Catalogue of Microorganisms (GCM) 10K type strain sequencing project: providing services to taxonomists for standard genome sequencing and annotation.</title>
        <authorList>
            <consortium name="The Broad Institute Genomics Platform"/>
            <consortium name="The Broad Institute Genome Sequencing Center for Infectious Disease"/>
            <person name="Wu L."/>
            <person name="Ma J."/>
        </authorList>
    </citation>
    <scope>NUCLEOTIDE SEQUENCE [LARGE SCALE GENOMIC DNA]</scope>
    <source>
        <strain evidence="3">WYCCWR 12678</strain>
    </source>
</reference>
<dbReference type="Pfam" id="PF04480">
    <property type="entry name" value="DUF559"/>
    <property type="match status" value="1"/>
</dbReference>
<proteinExistence type="predicted"/>
<dbReference type="EMBL" id="JBHSHC010000112">
    <property type="protein sequence ID" value="MFC4768714.1"/>
    <property type="molecule type" value="Genomic_DNA"/>
</dbReference>